<accession>A0A0A2GTY8</accession>
<dbReference type="KEGG" id="ddo:I597_1864"/>
<protein>
    <submittedName>
        <fullName evidence="1">Uncharacterized protein</fullName>
    </submittedName>
</protein>
<gene>
    <name evidence="1" type="ORF">NV36_03325</name>
</gene>
<dbReference type="EMBL" id="JSAQ01000001">
    <property type="protein sequence ID" value="KGO05968.1"/>
    <property type="molecule type" value="Genomic_DNA"/>
</dbReference>
<organism evidence="1 2">
    <name type="scientific">Dokdonia donghaensis DSW-1</name>
    <dbReference type="NCBI Taxonomy" id="1300343"/>
    <lineage>
        <taxon>Bacteria</taxon>
        <taxon>Pseudomonadati</taxon>
        <taxon>Bacteroidota</taxon>
        <taxon>Flavobacteriia</taxon>
        <taxon>Flavobacteriales</taxon>
        <taxon>Flavobacteriaceae</taxon>
        <taxon>Dokdonia</taxon>
    </lineage>
</organism>
<reference evidence="1 2" key="1">
    <citation type="submission" date="2014-10" db="EMBL/GenBank/DDBJ databases">
        <title>Draft genome sequence of the proteorhodopsin-containing marine bacterium Dokdonia donghaensis.</title>
        <authorList>
            <person name="Gomez-Consarnau L."/>
            <person name="Gonzalez J.M."/>
            <person name="Riedel T."/>
            <person name="Jaenicke S."/>
            <person name="Wagner-Doebler I."/>
            <person name="Fuhrman J.A."/>
        </authorList>
    </citation>
    <scope>NUCLEOTIDE SEQUENCE [LARGE SCALE GENOMIC DNA]</scope>
    <source>
        <strain evidence="1 2">DSW-1</strain>
    </source>
</reference>
<keyword evidence="2" id="KW-1185">Reference proteome</keyword>
<name>A0A0A2GTY8_9FLAO</name>
<dbReference type="AlphaFoldDB" id="A0A0A2GTY8"/>
<sequence length="412" mass="45242">MKRYTHISQLVIYMSILICFGMSSCKEEPVEVTSTPITLSINNIEDTTVTEMGIYITTMGDTTIASGQAYLILSSTYATIVIEPEAINNTPQFYIPPSFTKRSGVVHYSLYLNDKVTQEGTFRLVPNATQLGTVETYLGPRSIVANVRDYTMLVSIPTDTLDNTLPDNTKVTLKSQFKSNITTTSHELTSGFVWKRIYAPLKTGRVSTGSTIENISSKELVADVFPDVAQDFTITASSNHNYADGNEIITFNSSQIRDAHGNVMTDGTLVTFFMTNATGAHWQLTASTINGYAFAKALHPHFPTTWNVRAAATGIAQSKTITQEFTAIIDSIPAPQINERNLTVGPLTSYLGQLVQNGIDVQITIDENTYNGLTKNGSSVFYLKEEDYPAGTYDVNIETLGLEATYKITITD</sequence>
<evidence type="ECO:0000313" key="2">
    <source>
        <dbReference type="Proteomes" id="UP000030140"/>
    </source>
</evidence>
<dbReference type="PATRIC" id="fig|1300343.5.peg.1874"/>
<evidence type="ECO:0000313" key="1">
    <source>
        <dbReference type="EMBL" id="KGO05968.1"/>
    </source>
</evidence>
<proteinExistence type="predicted"/>
<comment type="caution">
    <text evidence="1">The sequence shown here is derived from an EMBL/GenBank/DDBJ whole genome shotgun (WGS) entry which is preliminary data.</text>
</comment>
<dbReference type="PROSITE" id="PS51257">
    <property type="entry name" value="PROKAR_LIPOPROTEIN"/>
    <property type="match status" value="1"/>
</dbReference>
<dbReference type="Proteomes" id="UP000030140">
    <property type="component" value="Unassembled WGS sequence"/>
</dbReference>